<dbReference type="Pfam" id="PF25273">
    <property type="entry name" value="DUF7869"/>
    <property type="match status" value="1"/>
</dbReference>
<gene>
    <name evidence="2" type="ORF">V1264_024877</name>
</gene>
<reference evidence="2 3" key="1">
    <citation type="submission" date="2024-02" db="EMBL/GenBank/DDBJ databases">
        <title>Chromosome-scale genome assembly of the rough periwinkle Littorina saxatilis.</title>
        <authorList>
            <person name="De Jode A."/>
            <person name="Faria R."/>
            <person name="Formenti G."/>
            <person name="Sims Y."/>
            <person name="Smith T.P."/>
            <person name="Tracey A."/>
            <person name="Wood J.M.D."/>
            <person name="Zagrodzka Z.B."/>
            <person name="Johannesson K."/>
            <person name="Butlin R.K."/>
            <person name="Leder E.H."/>
        </authorList>
    </citation>
    <scope>NUCLEOTIDE SEQUENCE [LARGE SCALE GENOMIC DNA]</scope>
    <source>
        <strain evidence="2">Snail1</strain>
        <tissue evidence="2">Muscle</tissue>
    </source>
</reference>
<evidence type="ECO:0000313" key="2">
    <source>
        <dbReference type="EMBL" id="KAK7089599.1"/>
    </source>
</evidence>
<dbReference type="PANTHER" id="PTHR34415">
    <property type="entry name" value="INTEGRASE CATALYTIC DOMAIN-CONTAINING PROTEIN"/>
    <property type="match status" value="1"/>
</dbReference>
<dbReference type="InterPro" id="IPR057191">
    <property type="entry name" value="DUF7869"/>
</dbReference>
<keyword evidence="3" id="KW-1185">Reference proteome</keyword>
<evidence type="ECO:0000259" key="1">
    <source>
        <dbReference type="Pfam" id="PF25273"/>
    </source>
</evidence>
<organism evidence="2 3">
    <name type="scientific">Littorina saxatilis</name>
    <dbReference type="NCBI Taxonomy" id="31220"/>
    <lineage>
        <taxon>Eukaryota</taxon>
        <taxon>Metazoa</taxon>
        <taxon>Spiralia</taxon>
        <taxon>Lophotrochozoa</taxon>
        <taxon>Mollusca</taxon>
        <taxon>Gastropoda</taxon>
        <taxon>Caenogastropoda</taxon>
        <taxon>Littorinimorpha</taxon>
        <taxon>Littorinoidea</taxon>
        <taxon>Littorinidae</taxon>
        <taxon>Littorina</taxon>
    </lineage>
</organism>
<accession>A0AAN9FZE6</accession>
<name>A0AAN9FZE6_9CAEN</name>
<sequence length="256" mass="29191">MYFMVPRKCAIFGVNCEAIPQQVNFLVDESVNCSKGSTAVISYLHFFFEKYGLGGEQVLSLHCDNCSGQNKNNFVMWYLIWRVMKGLHTEINVHFMPAGHTKFAPDWAFGLLKKCFRRSEVSCLDGLCKVVGESTAVSHVNIPQLVGREDGSTLVNTYDWQTFLKPAFKLLSGMLKFAHFIMSHQHPGCVFVKMSLAEVEEQRNLLVSREAFRALADMPLILPTPGLSRERQPYLFTQIREFVREDKRDVMCPPPN</sequence>
<dbReference type="PANTHER" id="PTHR34415:SF1">
    <property type="entry name" value="INTEGRASE CATALYTIC DOMAIN-CONTAINING PROTEIN"/>
    <property type="match status" value="1"/>
</dbReference>
<feature type="domain" description="DUF7869" evidence="1">
    <location>
        <begin position="29"/>
        <end position="191"/>
    </location>
</feature>
<dbReference type="Proteomes" id="UP001374579">
    <property type="component" value="Unassembled WGS sequence"/>
</dbReference>
<dbReference type="EMBL" id="JBAMIC010001102">
    <property type="protein sequence ID" value="KAK7089599.1"/>
    <property type="molecule type" value="Genomic_DNA"/>
</dbReference>
<evidence type="ECO:0000313" key="3">
    <source>
        <dbReference type="Proteomes" id="UP001374579"/>
    </source>
</evidence>
<protein>
    <recommendedName>
        <fullName evidence="1">DUF7869 domain-containing protein</fullName>
    </recommendedName>
</protein>
<comment type="caution">
    <text evidence="2">The sequence shown here is derived from an EMBL/GenBank/DDBJ whole genome shotgun (WGS) entry which is preliminary data.</text>
</comment>
<proteinExistence type="predicted"/>
<dbReference type="AlphaFoldDB" id="A0AAN9FZE6"/>